<dbReference type="SUPFAM" id="SSF48295">
    <property type="entry name" value="TrpR-like"/>
    <property type="match status" value="1"/>
</dbReference>
<proteinExistence type="predicted"/>
<dbReference type="RefSeq" id="WP_235132061.1">
    <property type="nucleotide sequence ID" value="NZ_JACSGT010000002.1"/>
</dbReference>
<evidence type="ECO:0000313" key="1">
    <source>
        <dbReference type="EMBL" id="MCF2220644.1"/>
    </source>
</evidence>
<name>A0ABS9C8Z4_9FLAO</name>
<keyword evidence="2" id="KW-1185">Reference proteome</keyword>
<dbReference type="Gene3D" id="1.10.10.60">
    <property type="entry name" value="Homeodomain-like"/>
    <property type="match status" value="1"/>
</dbReference>
<dbReference type="EMBL" id="JACSGT010000002">
    <property type="protein sequence ID" value="MCF2220644.1"/>
    <property type="molecule type" value="Genomic_DNA"/>
</dbReference>
<accession>A0ABS9C8Z4</accession>
<dbReference type="InterPro" id="IPR010921">
    <property type="entry name" value="Trp_repressor/repl_initiator"/>
</dbReference>
<organism evidence="1 2">
    <name type="scientific">Chryseobacterium indicum</name>
    <dbReference type="NCBI Taxonomy" id="2766954"/>
    <lineage>
        <taxon>Bacteria</taxon>
        <taxon>Pseudomonadati</taxon>
        <taxon>Bacteroidota</taxon>
        <taxon>Flavobacteriia</taxon>
        <taxon>Flavobacteriales</taxon>
        <taxon>Weeksellaceae</taxon>
        <taxon>Chryseobacterium group</taxon>
        <taxon>Chryseobacterium</taxon>
    </lineage>
</organism>
<reference evidence="1" key="1">
    <citation type="submission" date="2021-08" db="EMBL/GenBank/DDBJ databases">
        <title>Complete genome sequence of Chryseobacterium sp strain PS-8.</title>
        <authorList>
            <person name="Das S.K."/>
        </authorList>
    </citation>
    <scope>NUCLEOTIDE SEQUENCE</scope>
    <source>
        <strain evidence="1">PS-8</strain>
    </source>
</reference>
<protein>
    <submittedName>
        <fullName evidence="1">Transposase</fullName>
    </submittedName>
</protein>
<dbReference type="Proteomes" id="UP001430374">
    <property type="component" value="Unassembled WGS sequence"/>
</dbReference>
<sequence length="143" mass="17104">MNLKTIHIGKSIEERVQQLEIPKERICKFLNCEEEDLENMYKNPSMDTEILLRWSKLLEYDFFRLYVGHLILYAPPSAINAIEKQTNRPSKLPIFRKNIYTQEIKDFILSKIDKGEMSVPEIIETYKIPKTTLYKWVYKSEKK</sequence>
<evidence type="ECO:0000313" key="2">
    <source>
        <dbReference type="Proteomes" id="UP001430374"/>
    </source>
</evidence>
<comment type="caution">
    <text evidence="1">The sequence shown here is derived from an EMBL/GenBank/DDBJ whole genome shotgun (WGS) entry which is preliminary data.</text>
</comment>
<gene>
    <name evidence="1" type="ORF">H9Q08_15255</name>
</gene>